<dbReference type="EMBL" id="KK112890">
    <property type="protein sequence ID" value="KFM58791.1"/>
    <property type="molecule type" value="Genomic_DNA"/>
</dbReference>
<dbReference type="Proteomes" id="UP000054359">
    <property type="component" value="Unassembled WGS sequence"/>
</dbReference>
<reference evidence="1 2" key="1">
    <citation type="submission" date="2013-11" db="EMBL/GenBank/DDBJ databases">
        <title>Genome sequencing of Stegodyphus mimosarum.</title>
        <authorList>
            <person name="Bechsgaard J."/>
        </authorList>
    </citation>
    <scope>NUCLEOTIDE SEQUENCE [LARGE SCALE GENOMIC DNA]</scope>
</reference>
<keyword evidence="2" id="KW-1185">Reference proteome</keyword>
<evidence type="ECO:0000313" key="1">
    <source>
        <dbReference type="EMBL" id="KFM58791.1"/>
    </source>
</evidence>
<gene>
    <name evidence="1" type="ORF">X975_14353</name>
</gene>
<evidence type="ECO:0000313" key="2">
    <source>
        <dbReference type="Proteomes" id="UP000054359"/>
    </source>
</evidence>
<sequence>LSGEDILSTSSKFIKYQIRKSFTFYVSGEGKTNTFKLCVSTCL</sequence>
<proteinExistence type="predicted"/>
<name>A0A087T102_STEMI</name>
<organism evidence="1 2">
    <name type="scientific">Stegodyphus mimosarum</name>
    <name type="common">African social velvet spider</name>
    <dbReference type="NCBI Taxonomy" id="407821"/>
    <lineage>
        <taxon>Eukaryota</taxon>
        <taxon>Metazoa</taxon>
        <taxon>Ecdysozoa</taxon>
        <taxon>Arthropoda</taxon>
        <taxon>Chelicerata</taxon>
        <taxon>Arachnida</taxon>
        <taxon>Araneae</taxon>
        <taxon>Araneomorphae</taxon>
        <taxon>Entelegynae</taxon>
        <taxon>Eresoidea</taxon>
        <taxon>Eresidae</taxon>
        <taxon>Stegodyphus</taxon>
    </lineage>
</organism>
<accession>A0A087T102</accession>
<feature type="non-terminal residue" evidence="1">
    <location>
        <position position="1"/>
    </location>
</feature>
<protein>
    <submittedName>
        <fullName evidence="1">Uncharacterized protein</fullName>
    </submittedName>
</protein>
<feature type="non-terminal residue" evidence="1">
    <location>
        <position position="43"/>
    </location>
</feature>
<dbReference type="AlphaFoldDB" id="A0A087T102"/>